<evidence type="ECO:0000313" key="2">
    <source>
        <dbReference type="EMBL" id="CAH0377804.1"/>
    </source>
</evidence>
<feature type="non-terminal residue" evidence="2">
    <location>
        <position position="322"/>
    </location>
</feature>
<reference evidence="2" key="1">
    <citation type="submission" date="2021-11" db="EMBL/GenBank/DDBJ databases">
        <authorList>
            <consortium name="Genoscope - CEA"/>
            <person name="William W."/>
        </authorList>
    </citation>
    <scope>NUCLEOTIDE SEQUENCE</scope>
</reference>
<dbReference type="EMBL" id="CAKKNE010000005">
    <property type="protein sequence ID" value="CAH0377804.1"/>
    <property type="molecule type" value="Genomic_DNA"/>
</dbReference>
<proteinExistence type="predicted"/>
<keyword evidence="3" id="KW-1185">Reference proteome</keyword>
<feature type="compositionally biased region" description="Basic residues" evidence="1">
    <location>
        <begin position="168"/>
        <end position="179"/>
    </location>
</feature>
<dbReference type="Proteomes" id="UP000789595">
    <property type="component" value="Unassembled WGS sequence"/>
</dbReference>
<evidence type="ECO:0000256" key="1">
    <source>
        <dbReference type="SAM" id="MobiDB-lite"/>
    </source>
</evidence>
<protein>
    <submittedName>
        <fullName evidence="2">Uncharacterized protein</fullName>
    </submittedName>
</protein>
<feature type="compositionally biased region" description="Low complexity" evidence="1">
    <location>
        <begin position="201"/>
        <end position="212"/>
    </location>
</feature>
<comment type="caution">
    <text evidence="2">The sequence shown here is derived from an EMBL/GenBank/DDBJ whole genome shotgun (WGS) entry which is preliminary data.</text>
</comment>
<evidence type="ECO:0000313" key="3">
    <source>
        <dbReference type="Proteomes" id="UP000789595"/>
    </source>
</evidence>
<feature type="compositionally biased region" description="Low complexity" evidence="1">
    <location>
        <begin position="62"/>
        <end position="83"/>
    </location>
</feature>
<feature type="region of interest" description="Disordered" evidence="1">
    <location>
        <begin position="1"/>
        <end position="107"/>
    </location>
</feature>
<name>A0A8J2SYU1_9STRA</name>
<accession>A0A8J2SYU1</accession>
<dbReference type="AlphaFoldDB" id="A0A8J2SYU1"/>
<organism evidence="2 3">
    <name type="scientific">Pelagomonas calceolata</name>
    <dbReference type="NCBI Taxonomy" id="35677"/>
    <lineage>
        <taxon>Eukaryota</taxon>
        <taxon>Sar</taxon>
        <taxon>Stramenopiles</taxon>
        <taxon>Ochrophyta</taxon>
        <taxon>Pelagophyceae</taxon>
        <taxon>Pelagomonadales</taxon>
        <taxon>Pelagomonadaceae</taxon>
        <taxon>Pelagomonas</taxon>
    </lineage>
</organism>
<gene>
    <name evidence="2" type="ORF">PECAL_5P23240</name>
</gene>
<sequence>RCHSLTRKLTTASSPPAAPRTGSSAATPRLLNAGTTSAGWPSSARVRCPDRRSRGKRRRAPGRPAAVRSPSRIARSSCASGSSPPSPCRGPATALPELPWKVLPPTDTSRRGSLLSHYALLDSRCLRHKSCQPSGRPPRWLWTCRSSCRGRGHFPEICPVLSRPSSYRPRRSGSGRRPPRPVSAHASYGSPKSQMLPDPRPSASRSTCPCRRPSSRRPPEAGSRRPFSYACSLRLRRRVCAGARRRATSLLAFFGKFGLSKFGCSQHSNDGWTVPSACAAIYARRGAVAESARCTDCGSRVGRRFLAKLCVKPATATAKPRR</sequence>
<feature type="region of interest" description="Disordered" evidence="1">
    <location>
        <begin position="165"/>
        <end position="225"/>
    </location>
</feature>
<feature type="non-terminal residue" evidence="2">
    <location>
        <position position="1"/>
    </location>
</feature>